<dbReference type="PANTHER" id="PTHR23117:SF8">
    <property type="entry name" value="RIBOSE 1,5-BISPHOSPHATE PHOSPHOKINASE PHNN"/>
    <property type="match status" value="1"/>
</dbReference>
<evidence type="ECO:0000259" key="7">
    <source>
        <dbReference type="SMART" id="SM00072"/>
    </source>
</evidence>
<evidence type="ECO:0000256" key="6">
    <source>
        <dbReference type="HAMAP-Rule" id="MF_00836"/>
    </source>
</evidence>
<keyword evidence="4 6" id="KW-0547">Nucleotide-binding</keyword>
<evidence type="ECO:0000256" key="3">
    <source>
        <dbReference type="ARBA" id="ARBA00022679"/>
    </source>
</evidence>
<comment type="catalytic activity">
    <reaction evidence="1 6">
        <text>alpha-D-ribose 1,5-bisphosphate + ATP = 5-phospho-alpha-D-ribose 1-diphosphate + ADP</text>
        <dbReference type="Rhea" id="RHEA:20109"/>
        <dbReference type="ChEBI" id="CHEBI:30616"/>
        <dbReference type="ChEBI" id="CHEBI:58017"/>
        <dbReference type="ChEBI" id="CHEBI:68688"/>
        <dbReference type="ChEBI" id="CHEBI:456216"/>
        <dbReference type="EC" id="2.7.4.23"/>
    </reaction>
</comment>
<reference evidence="8 9" key="1">
    <citation type="submission" date="2019-06" db="EMBL/GenBank/DDBJ databases">
        <title>Pac Bio to generate improved reference genome sequences for organisms with transposon mutant libraries (support for FEBA project).</title>
        <authorList>
            <person name="Blow M."/>
        </authorList>
    </citation>
    <scope>NUCLEOTIDE SEQUENCE [LARGE SCALE GENOMIC DNA]</scope>
    <source>
        <strain evidence="8 9">USDA 1844</strain>
    </source>
</reference>
<name>A0A559TK98_9HYPH</name>
<dbReference type="InterPro" id="IPR008145">
    <property type="entry name" value="GK/Ca_channel_bsu"/>
</dbReference>
<dbReference type="Proteomes" id="UP000319824">
    <property type="component" value="Unassembled WGS sequence"/>
</dbReference>
<dbReference type="HAMAP" id="MF_00836">
    <property type="entry name" value="PhnN"/>
    <property type="match status" value="1"/>
</dbReference>
<evidence type="ECO:0000256" key="4">
    <source>
        <dbReference type="ARBA" id="ARBA00022741"/>
    </source>
</evidence>
<evidence type="ECO:0000313" key="8">
    <source>
        <dbReference type="EMBL" id="TVZ75033.1"/>
    </source>
</evidence>
<evidence type="ECO:0000256" key="2">
    <source>
        <dbReference type="ARBA" id="ARBA00005069"/>
    </source>
</evidence>
<dbReference type="InterPro" id="IPR012699">
    <property type="entry name" value="PhnN"/>
</dbReference>
<keyword evidence="5 6" id="KW-0067">ATP-binding</keyword>
<feature type="domain" description="Guanylate kinase/L-type calcium channel beta subunit" evidence="7">
    <location>
        <begin position="8"/>
        <end position="184"/>
    </location>
</feature>
<dbReference type="GO" id="GO:0005829">
    <property type="term" value="C:cytosol"/>
    <property type="evidence" value="ECO:0007669"/>
    <property type="project" value="TreeGrafter"/>
</dbReference>
<dbReference type="AlphaFoldDB" id="A0A559TK98"/>
<evidence type="ECO:0000256" key="1">
    <source>
        <dbReference type="ARBA" id="ARBA00000373"/>
    </source>
</evidence>
<dbReference type="PANTHER" id="PTHR23117">
    <property type="entry name" value="GUANYLATE KINASE-RELATED"/>
    <property type="match status" value="1"/>
</dbReference>
<comment type="pathway">
    <text evidence="2 6">Metabolic intermediate biosynthesis; 5-phospho-alpha-D-ribose 1-diphosphate biosynthesis; 5-phospho-alpha-D-ribose 1-diphosphate from D-ribose 5-phosphate (route II): step 3/3.</text>
</comment>
<dbReference type="EC" id="2.7.4.23" evidence="6"/>
<dbReference type="Gene3D" id="3.40.50.300">
    <property type="entry name" value="P-loop containing nucleotide triphosphate hydrolases"/>
    <property type="match status" value="1"/>
</dbReference>
<comment type="caution">
    <text evidence="8">The sequence shown here is derived from an EMBL/GenBank/DDBJ whole genome shotgun (WGS) entry which is preliminary data.</text>
</comment>
<keyword evidence="8" id="KW-0418">Kinase</keyword>
<dbReference type="NCBIfam" id="TIGR02322">
    <property type="entry name" value="phosphon_PhnN"/>
    <property type="match status" value="1"/>
</dbReference>
<evidence type="ECO:0000313" key="9">
    <source>
        <dbReference type="Proteomes" id="UP000319824"/>
    </source>
</evidence>
<dbReference type="RefSeq" id="WP_022719078.1">
    <property type="nucleotide sequence ID" value="NZ_ATTQ01000040.1"/>
</dbReference>
<proteinExistence type="inferred from homology"/>
<dbReference type="SMART" id="SM00072">
    <property type="entry name" value="GuKc"/>
    <property type="match status" value="1"/>
</dbReference>
<protein>
    <recommendedName>
        <fullName evidence="6">Ribose 1,5-bisphosphate phosphokinase PhnN</fullName>
        <ecNumber evidence="6">2.7.4.23</ecNumber>
    </recommendedName>
    <alternativeName>
        <fullName evidence="6">Ribose 1,5-bisphosphokinase</fullName>
    </alternativeName>
</protein>
<dbReference type="GO" id="GO:0033863">
    <property type="term" value="F:ribose 1,5-bisphosphate phosphokinase activity"/>
    <property type="evidence" value="ECO:0007669"/>
    <property type="project" value="UniProtKB-UniRule"/>
</dbReference>
<organism evidence="8 9">
    <name type="scientific">Rhizobium mongolense USDA 1844</name>
    <dbReference type="NCBI Taxonomy" id="1079460"/>
    <lineage>
        <taxon>Bacteria</taxon>
        <taxon>Pseudomonadati</taxon>
        <taxon>Pseudomonadota</taxon>
        <taxon>Alphaproteobacteria</taxon>
        <taxon>Hyphomicrobiales</taxon>
        <taxon>Rhizobiaceae</taxon>
        <taxon>Rhizobium/Agrobacterium group</taxon>
        <taxon>Rhizobium</taxon>
    </lineage>
</organism>
<accession>A0A559TK98</accession>
<dbReference type="InterPro" id="IPR027417">
    <property type="entry name" value="P-loop_NTPase"/>
</dbReference>
<dbReference type="SUPFAM" id="SSF52540">
    <property type="entry name" value="P-loop containing nucleoside triphosphate hydrolases"/>
    <property type="match status" value="1"/>
</dbReference>
<dbReference type="GO" id="GO:0006015">
    <property type="term" value="P:5-phosphoribose 1-diphosphate biosynthetic process"/>
    <property type="evidence" value="ECO:0007669"/>
    <property type="project" value="UniProtKB-UniRule"/>
</dbReference>
<evidence type="ECO:0000256" key="5">
    <source>
        <dbReference type="ARBA" id="ARBA00022840"/>
    </source>
</evidence>
<dbReference type="GO" id="GO:0019634">
    <property type="term" value="P:organic phosphonate metabolic process"/>
    <property type="evidence" value="ECO:0007669"/>
    <property type="project" value="UniProtKB-UniRule"/>
</dbReference>
<sequence>MLDAPRSQGTLVLVVGPSGSGKDTLLKLANDALADDERFRFVRRIITRPATENEENISVSEEQFQQGLEDGQFAVHWRAHGLFYGFPTLIDDWLMSGRIVVANGSRSILAQALAKYSCLKIVSIVVPPELLAQRLNRRGREGSDAVAERLRRGASFNLSRFSVDEVDNTGPPCAGAKTLVHKLLAYAGRVDGKKYFDSNKG</sequence>
<comment type="similarity">
    <text evidence="6">Belongs to the ribose 1,5-bisphosphokinase family.</text>
</comment>
<keyword evidence="3 6" id="KW-0808">Transferase</keyword>
<comment type="function">
    <text evidence="6">Catalyzes the phosphorylation of ribose 1,5-bisphosphate to 5-phospho-D-ribosyl alpha-1-diphosphate (PRPP).</text>
</comment>
<gene>
    <name evidence="6" type="primary">phnN</name>
    <name evidence="8" type="ORF">BCL32_0405</name>
</gene>
<dbReference type="EMBL" id="VISO01000001">
    <property type="protein sequence ID" value="TVZ75033.1"/>
    <property type="molecule type" value="Genomic_DNA"/>
</dbReference>
<dbReference type="UniPathway" id="UPA00087">
    <property type="reaction ID" value="UER00175"/>
</dbReference>
<dbReference type="GO" id="GO:0005524">
    <property type="term" value="F:ATP binding"/>
    <property type="evidence" value="ECO:0007669"/>
    <property type="project" value="UniProtKB-KW"/>
</dbReference>
<feature type="binding site" evidence="6">
    <location>
        <begin position="16"/>
        <end position="23"/>
    </location>
    <ligand>
        <name>ATP</name>
        <dbReference type="ChEBI" id="CHEBI:30616"/>
    </ligand>
</feature>